<evidence type="ECO:0000256" key="4">
    <source>
        <dbReference type="ARBA" id="ARBA00023239"/>
    </source>
</evidence>
<organism evidence="7 8">
    <name type="scientific">Clostridium malenominatum</name>
    <dbReference type="NCBI Taxonomy" id="1539"/>
    <lineage>
        <taxon>Bacteria</taxon>
        <taxon>Bacillati</taxon>
        <taxon>Bacillota</taxon>
        <taxon>Clostridia</taxon>
        <taxon>Eubacteriales</taxon>
        <taxon>Clostridiaceae</taxon>
        <taxon>Clostridium</taxon>
    </lineage>
</organism>
<dbReference type="SUPFAM" id="SSF53383">
    <property type="entry name" value="PLP-dependent transferases"/>
    <property type="match status" value="1"/>
</dbReference>
<evidence type="ECO:0000313" key="7">
    <source>
        <dbReference type="EMBL" id="GAA0716979.1"/>
    </source>
</evidence>
<dbReference type="CDD" id="cd00609">
    <property type="entry name" value="AAT_like"/>
    <property type="match status" value="1"/>
</dbReference>
<dbReference type="InterPro" id="IPR015421">
    <property type="entry name" value="PyrdxlP-dep_Trfase_major"/>
</dbReference>
<evidence type="ECO:0000313" key="8">
    <source>
        <dbReference type="Proteomes" id="UP001500339"/>
    </source>
</evidence>
<evidence type="ECO:0000256" key="3">
    <source>
        <dbReference type="ARBA" id="ARBA00022898"/>
    </source>
</evidence>
<dbReference type="Pfam" id="PF00155">
    <property type="entry name" value="Aminotran_1_2"/>
    <property type="match status" value="1"/>
</dbReference>
<dbReference type="InterPro" id="IPR027619">
    <property type="entry name" value="C-S_lyase_PatB-like"/>
</dbReference>
<name>A0ABP3TUN8_9CLOT</name>
<accession>A0ABP3TUN8</accession>
<protein>
    <recommendedName>
        <fullName evidence="2">cysteine-S-conjugate beta-lyase</fullName>
        <ecNumber evidence="2">4.4.1.13</ecNumber>
    </recommendedName>
</protein>
<feature type="domain" description="Aminotransferase class I/classII large" evidence="6">
    <location>
        <begin position="30"/>
        <end position="381"/>
    </location>
</feature>
<evidence type="ECO:0000259" key="6">
    <source>
        <dbReference type="Pfam" id="PF00155"/>
    </source>
</evidence>
<dbReference type="EC" id="4.4.1.13" evidence="2"/>
<dbReference type="Gene3D" id="3.40.640.10">
    <property type="entry name" value="Type I PLP-dependent aspartate aminotransferase-like (Major domain)"/>
    <property type="match status" value="1"/>
</dbReference>
<comment type="caution">
    <text evidence="7">The sequence shown here is derived from an EMBL/GenBank/DDBJ whole genome shotgun (WGS) entry which is preliminary data.</text>
</comment>
<dbReference type="InterPro" id="IPR004839">
    <property type="entry name" value="Aminotransferase_I/II_large"/>
</dbReference>
<evidence type="ECO:0000256" key="5">
    <source>
        <dbReference type="ARBA" id="ARBA00037974"/>
    </source>
</evidence>
<comment type="cofactor">
    <cofactor evidence="1">
        <name>pyridoxal 5'-phosphate</name>
        <dbReference type="ChEBI" id="CHEBI:597326"/>
    </cofactor>
</comment>
<dbReference type="PANTHER" id="PTHR43525:SF1">
    <property type="entry name" value="PROTEIN MALY"/>
    <property type="match status" value="1"/>
</dbReference>
<comment type="similarity">
    <text evidence="5">Belongs to the class-II pyridoxal-phosphate-dependent aminotransferase family. MalY/PatB cystathionine beta-lyase subfamily.</text>
</comment>
<reference evidence="8" key="1">
    <citation type="journal article" date="2019" name="Int. J. Syst. Evol. Microbiol.">
        <title>The Global Catalogue of Microorganisms (GCM) 10K type strain sequencing project: providing services to taxonomists for standard genome sequencing and annotation.</title>
        <authorList>
            <consortium name="The Broad Institute Genomics Platform"/>
            <consortium name="The Broad Institute Genome Sequencing Center for Infectious Disease"/>
            <person name="Wu L."/>
            <person name="Ma J."/>
        </authorList>
    </citation>
    <scope>NUCLEOTIDE SEQUENCE [LARGE SCALE GENOMIC DNA]</scope>
    <source>
        <strain evidence="8">JCM 1405</strain>
    </source>
</reference>
<dbReference type="RefSeq" id="WP_343765528.1">
    <property type="nucleotide sequence ID" value="NZ_BAAACF010000001.1"/>
</dbReference>
<dbReference type="InterPro" id="IPR015422">
    <property type="entry name" value="PyrdxlP-dep_Trfase_small"/>
</dbReference>
<dbReference type="GO" id="GO:0016829">
    <property type="term" value="F:lyase activity"/>
    <property type="evidence" value="ECO:0007669"/>
    <property type="project" value="UniProtKB-KW"/>
</dbReference>
<dbReference type="InterPro" id="IPR015424">
    <property type="entry name" value="PyrdxlP-dep_Trfase"/>
</dbReference>
<dbReference type="NCBIfam" id="TIGR04350">
    <property type="entry name" value="C_S_lyase_PatB"/>
    <property type="match status" value="1"/>
</dbReference>
<evidence type="ECO:0000256" key="2">
    <source>
        <dbReference type="ARBA" id="ARBA00012224"/>
    </source>
</evidence>
<dbReference type="PANTHER" id="PTHR43525">
    <property type="entry name" value="PROTEIN MALY"/>
    <property type="match status" value="1"/>
</dbReference>
<proteinExistence type="inferred from homology"/>
<sequence length="394" mass="45324">MKYDFDAIIDRSNMWSVKYDEAEKKFGTKDLLQLWIADMEFKTSPEIIEAMKERAEHGIFGYTSRKESYDEAILNWQKRRNGWEIDKDLMSFSPGVIPALVYIVNELSEKGDKVLLLSPVYSEFFTVINDWNREVVTSSLKEVNSRYEIDFDDFEKKVSDGVKLFILCNPHNPVGRVWSVDELKKLGDICVKYGVTIVSDEIHSDLNLFNNKHTVMATVSKEIAKNTITCFAPTKTFNLAGIQASSIVFPNKEIKEKYDEYWGKMDIRRNNCFSAVAVEVAYDKGEEWLKELIPYIENNMKFVKKFLDENIPKIKMSIPESTYLIWLDCRELGMNPQELNEFMVKKAGLGLNNGTAFGEDGAGFMRLNAACSIKILEKAMNQLKVAVDNYLKIQ</sequence>
<gene>
    <name evidence="7" type="ORF">GCM10008905_02090</name>
</gene>
<keyword evidence="4 7" id="KW-0456">Lyase</keyword>
<dbReference type="Proteomes" id="UP001500339">
    <property type="component" value="Unassembled WGS sequence"/>
</dbReference>
<dbReference type="InterPro" id="IPR051798">
    <property type="entry name" value="Class-II_PLP-Dep_Aminotrans"/>
</dbReference>
<dbReference type="EMBL" id="BAAACF010000001">
    <property type="protein sequence ID" value="GAA0716979.1"/>
    <property type="molecule type" value="Genomic_DNA"/>
</dbReference>
<dbReference type="Gene3D" id="3.90.1150.10">
    <property type="entry name" value="Aspartate Aminotransferase, domain 1"/>
    <property type="match status" value="1"/>
</dbReference>
<keyword evidence="3" id="KW-0663">Pyridoxal phosphate</keyword>
<keyword evidence="8" id="KW-1185">Reference proteome</keyword>
<evidence type="ECO:0000256" key="1">
    <source>
        <dbReference type="ARBA" id="ARBA00001933"/>
    </source>
</evidence>